<evidence type="ECO:0000256" key="9">
    <source>
        <dbReference type="ARBA" id="ARBA00023065"/>
    </source>
</evidence>
<accession>A0ABP7RXC9</accession>
<protein>
    <recommendedName>
        <fullName evidence="16">DUF1211 domain-containing protein</fullName>
    </recommendedName>
</protein>
<evidence type="ECO:0000256" key="12">
    <source>
        <dbReference type="ARBA" id="ARBA00034430"/>
    </source>
</evidence>
<dbReference type="RefSeq" id="WP_344709473.1">
    <property type="nucleotide sequence ID" value="NZ_BAAAZD010000001.1"/>
</dbReference>
<evidence type="ECO:0000256" key="3">
    <source>
        <dbReference type="ARBA" id="ARBA00022448"/>
    </source>
</evidence>
<sequence>MGDSTARIDAFTDSEFAFAVTLFVIGGSEAPKNLEQLSRALSDIPAFAFAFAVIALFWLGHVRWRKLRGSGDRRSLALTLLLVFLVLIHVQPLRSMAAVTSVGISGGGLASEGAYQLFSQFMAAVSL</sequence>
<evidence type="ECO:0000256" key="6">
    <source>
        <dbReference type="ARBA" id="ARBA00022826"/>
    </source>
</evidence>
<keyword evidence="9" id="KW-0406">Ion transport</keyword>
<organism evidence="14 15">
    <name type="scientific">Sphingomonas humi</name>
    <dbReference type="NCBI Taxonomy" id="335630"/>
    <lineage>
        <taxon>Bacteria</taxon>
        <taxon>Pseudomonadati</taxon>
        <taxon>Pseudomonadota</taxon>
        <taxon>Alphaproteobacteria</taxon>
        <taxon>Sphingomonadales</taxon>
        <taxon>Sphingomonadaceae</taxon>
        <taxon>Sphingomonas</taxon>
    </lineage>
</organism>
<evidence type="ECO:0000313" key="14">
    <source>
        <dbReference type="EMBL" id="GAA4003611.1"/>
    </source>
</evidence>
<evidence type="ECO:0000256" key="2">
    <source>
        <dbReference type="ARBA" id="ARBA00006920"/>
    </source>
</evidence>
<evidence type="ECO:0000256" key="8">
    <source>
        <dbReference type="ARBA" id="ARBA00022989"/>
    </source>
</evidence>
<feature type="transmembrane region" description="Helical" evidence="13">
    <location>
        <begin position="76"/>
        <end position="93"/>
    </location>
</feature>
<keyword evidence="8 13" id="KW-1133">Transmembrane helix</keyword>
<keyword evidence="6" id="KW-0631">Potassium channel</keyword>
<evidence type="ECO:0000256" key="5">
    <source>
        <dbReference type="ARBA" id="ARBA00022692"/>
    </source>
</evidence>
<evidence type="ECO:0000313" key="15">
    <source>
        <dbReference type="Proteomes" id="UP001501310"/>
    </source>
</evidence>
<keyword evidence="10 13" id="KW-0472">Membrane</keyword>
<evidence type="ECO:0000256" key="4">
    <source>
        <dbReference type="ARBA" id="ARBA00022538"/>
    </source>
</evidence>
<evidence type="ECO:0000256" key="13">
    <source>
        <dbReference type="SAM" id="Phobius"/>
    </source>
</evidence>
<feature type="transmembrane region" description="Helical" evidence="13">
    <location>
        <begin position="44"/>
        <end position="64"/>
    </location>
</feature>
<evidence type="ECO:0008006" key="16">
    <source>
        <dbReference type="Google" id="ProtNLM"/>
    </source>
</evidence>
<keyword evidence="11" id="KW-0407">Ion channel</keyword>
<dbReference type="EMBL" id="BAAAZD010000001">
    <property type="protein sequence ID" value="GAA4003611.1"/>
    <property type="molecule type" value="Genomic_DNA"/>
</dbReference>
<evidence type="ECO:0000256" key="11">
    <source>
        <dbReference type="ARBA" id="ARBA00023303"/>
    </source>
</evidence>
<comment type="caution">
    <text evidence="14">The sequence shown here is derived from an EMBL/GenBank/DDBJ whole genome shotgun (WGS) entry which is preliminary data.</text>
</comment>
<dbReference type="Pfam" id="PF06736">
    <property type="entry name" value="TMEM175"/>
    <property type="match status" value="1"/>
</dbReference>
<keyword evidence="15" id="KW-1185">Reference proteome</keyword>
<keyword evidence="5 13" id="KW-0812">Transmembrane</keyword>
<evidence type="ECO:0000256" key="10">
    <source>
        <dbReference type="ARBA" id="ARBA00023136"/>
    </source>
</evidence>
<reference evidence="15" key="1">
    <citation type="journal article" date="2019" name="Int. J. Syst. Evol. Microbiol.">
        <title>The Global Catalogue of Microorganisms (GCM) 10K type strain sequencing project: providing services to taxonomists for standard genome sequencing and annotation.</title>
        <authorList>
            <consortium name="The Broad Institute Genomics Platform"/>
            <consortium name="The Broad Institute Genome Sequencing Center for Infectious Disease"/>
            <person name="Wu L."/>
            <person name="Ma J."/>
        </authorList>
    </citation>
    <scope>NUCLEOTIDE SEQUENCE [LARGE SCALE GENOMIC DNA]</scope>
    <source>
        <strain evidence="15">JCM 16603</strain>
    </source>
</reference>
<keyword evidence="3" id="KW-0813">Transport</keyword>
<proteinExistence type="inferred from homology"/>
<comment type="subcellular location">
    <subcellularLocation>
        <location evidence="1">Membrane</location>
        <topology evidence="1">Multi-pass membrane protein</topology>
    </subcellularLocation>
</comment>
<comment type="catalytic activity">
    <reaction evidence="12">
        <text>K(+)(in) = K(+)(out)</text>
        <dbReference type="Rhea" id="RHEA:29463"/>
        <dbReference type="ChEBI" id="CHEBI:29103"/>
    </reaction>
</comment>
<gene>
    <name evidence="14" type="ORF">GCM10022211_14160</name>
</gene>
<name>A0ABP7RXC9_9SPHN</name>
<evidence type="ECO:0000256" key="1">
    <source>
        <dbReference type="ARBA" id="ARBA00004141"/>
    </source>
</evidence>
<dbReference type="Proteomes" id="UP001501310">
    <property type="component" value="Unassembled WGS sequence"/>
</dbReference>
<keyword evidence="7" id="KW-0630">Potassium</keyword>
<keyword evidence="4" id="KW-0633">Potassium transport</keyword>
<evidence type="ECO:0000256" key="7">
    <source>
        <dbReference type="ARBA" id="ARBA00022958"/>
    </source>
</evidence>
<dbReference type="InterPro" id="IPR010617">
    <property type="entry name" value="TMEM175-like"/>
</dbReference>
<comment type="similarity">
    <text evidence="2">Belongs to the TMEM175 family.</text>
</comment>